<dbReference type="InterPro" id="IPR050832">
    <property type="entry name" value="Bact_Acetyltransf"/>
</dbReference>
<dbReference type="Proteomes" id="UP001429564">
    <property type="component" value="Unassembled WGS sequence"/>
</dbReference>
<name>A0ABX0W7G4_9RHOB</name>
<evidence type="ECO:0000256" key="1">
    <source>
        <dbReference type="ARBA" id="ARBA00022679"/>
    </source>
</evidence>
<dbReference type="Pfam" id="PF00583">
    <property type="entry name" value="Acetyltransf_1"/>
    <property type="match status" value="1"/>
</dbReference>
<sequence length="153" mass="16851">MNITIRRAQPSEAEILTDISLRSKQSAGYDDDFMSACRDELTISPEDIERKHYWVAETMHVCAVIGLDVEQGKDTAEVSSFFIDPAYKRQGIGRIMWQEIVEKAQSLGLKSITLASEPAAVPFYTAMGLTVIGQVLSGSIAGRVLPLMMLKLA</sequence>
<evidence type="ECO:0000259" key="3">
    <source>
        <dbReference type="PROSITE" id="PS51186"/>
    </source>
</evidence>
<dbReference type="PROSITE" id="PS51186">
    <property type="entry name" value="GNAT"/>
    <property type="match status" value="1"/>
</dbReference>
<accession>A0ABX0W7G4</accession>
<keyword evidence="1" id="KW-0808">Transferase</keyword>
<dbReference type="SUPFAM" id="SSF55729">
    <property type="entry name" value="Acyl-CoA N-acyltransferases (Nat)"/>
    <property type="match status" value="1"/>
</dbReference>
<dbReference type="EMBL" id="QHLQ01000002">
    <property type="protein sequence ID" value="NIZ60106.1"/>
    <property type="molecule type" value="Genomic_DNA"/>
</dbReference>
<organism evidence="4 5">
    <name type="scientific">Parasedimentitalea denitrificans</name>
    <dbReference type="NCBI Taxonomy" id="2211118"/>
    <lineage>
        <taxon>Bacteria</taxon>
        <taxon>Pseudomonadati</taxon>
        <taxon>Pseudomonadota</taxon>
        <taxon>Alphaproteobacteria</taxon>
        <taxon>Rhodobacterales</taxon>
        <taxon>Paracoccaceae</taxon>
        <taxon>Parasedimentitalea</taxon>
    </lineage>
</organism>
<dbReference type="InterPro" id="IPR016181">
    <property type="entry name" value="Acyl_CoA_acyltransferase"/>
</dbReference>
<dbReference type="CDD" id="cd04301">
    <property type="entry name" value="NAT_SF"/>
    <property type="match status" value="1"/>
</dbReference>
<reference evidence="4 5" key="1">
    <citation type="submission" date="2018-05" db="EMBL/GenBank/DDBJ databases">
        <authorList>
            <person name="Zhang Y.-J."/>
        </authorList>
    </citation>
    <scope>NUCLEOTIDE SEQUENCE [LARGE SCALE GENOMIC DNA]</scope>
    <source>
        <strain evidence="4 5">CY04</strain>
    </source>
</reference>
<dbReference type="PANTHER" id="PTHR43877">
    <property type="entry name" value="AMINOALKYLPHOSPHONATE N-ACETYLTRANSFERASE-RELATED-RELATED"/>
    <property type="match status" value="1"/>
</dbReference>
<protein>
    <submittedName>
        <fullName evidence="4">GNAT family N-acetyltransferase</fullName>
    </submittedName>
</protein>
<feature type="domain" description="N-acetyltransferase" evidence="3">
    <location>
        <begin position="3"/>
        <end position="153"/>
    </location>
</feature>
<dbReference type="Gene3D" id="3.40.630.30">
    <property type="match status" value="1"/>
</dbReference>
<dbReference type="PANTHER" id="PTHR43877:SF1">
    <property type="entry name" value="ACETYLTRANSFERASE"/>
    <property type="match status" value="1"/>
</dbReference>
<keyword evidence="2" id="KW-0012">Acyltransferase</keyword>
<keyword evidence="5" id="KW-1185">Reference proteome</keyword>
<evidence type="ECO:0000313" key="4">
    <source>
        <dbReference type="EMBL" id="NIZ60106.1"/>
    </source>
</evidence>
<proteinExistence type="predicted"/>
<dbReference type="InterPro" id="IPR000182">
    <property type="entry name" value="GNAT_dom"/>
</dbReference>
<gene>
    <name evidence="4" type="ORF">DL239_03840</name>
</gene>
<evidence type="ECO:0000256" key="2">
    <source>
        <dbReference type="ARBA" id="ARBA00023315"/>
    </source>
</evidence>
<evidence type="ECO:0000313" key="5">
    <source>
        <dbReference type="Proteomes" id="UP001429564"/>
    </source>
</evidence>
<dbReference type="RefSeq" id="WP_167682474.1">
    <property type="nucleotide sequence ID" value="NZ_QHLQ01000002.1"/>
</dbReference>
<comment type="caution">
    <text evidence="4">The sequence shown here is derived from an EMBL/GenBank/DDBJ whole genome shotgun (WGS) entry which is preliminary data.</text>
</comment>